<sequence>MQRNKPLEFLCCETDGRFPSALVAATTSTHGKGSTSNTATMSSALQVVAESYTAESSSHKNRRLLKFIIGTPDAASAVLEPVPVQGRGSPSERPEEMNHPH</sequence>
<feature type="region of interest" description="Disordered" evidence="1">
    <location>
        <begin position="80"/>
        <end position="101"/>
    </location>
</feature>
<evidence type="ECO:0000313" key="3">
    <source>
        <dbReference type="Proteomes" id="UP000053237"/>
    </source>
</evidence>
<reference evidence="2 3" key="1">
    <citation type="submission" date="2012-05" db="EMBL/GenBank/DDBJ databases">
        <title>Recombination and specialization in a pathogen metapopulation.</title>
        <authorList>
            <person name="Gardiner A."/>
            <person name="Kemen E."/>
            <person name="Schultz-Larsen T."/>
            <person name="MacLean D."/>
            <person name="Van Oosterhout C."/>
            <person name="Jones J.D.G."/>
        </authorList>
    </citation>
    <scope>NUCLEOTIDE SEQUENCE [LARGE SCALE GENOMIC DNA]</scope>
    <source>
        <strain evidence="2 3">Ac Nc2</strain>
    </source>
</reference>
<comment type="caution">
    <text evidence="2">The sequence shown here is derived from an EMBL/GenBank/DDBJ whole genome shotgun (WGS) entry which is preliminary data.</text>
</comment>
<feature type="compositionally biased region" description="Basic and acidic residues" evidence="1">
    <location>
        <begin position="90"/>
        <end position="101"/>
    </location>
</feature>
<name>A0A024FWR0_9STRA</name>
<dbReference type="AlphaFoldDB" id="A0A024FWR0"/>
<evidence type="ECO:0000313" key="2">
    <source>
        <dbReference type="EMBL" id="CCI11613.1"/>
    </source>
</evidence>
<protein>
    <submittedName>
        <fullName evidence="2">Uncharacterized protein</fullName>
    </submittedName>
</protein>
<accession>A0A024FWR0</accession>
<proteinExistence type="predicted"/>
<gene>
    <name evidence="2" type="ORF">BN9_131960</name>
</gene>
<organism evidence="2 3">
    <name type="scientific">Albugo candida</name>
    <dbReference type="NCBI Taxonomy" id="65357"/>
    <lineage>
        <taxon>Eukaryota</taxon>
        <taxon>Sar</taxon>
        <taxon>Stramenopiles</taxon>
        <taxon>Oomycota</taxon>
        <taxon>Peronosporomycetes</taxon>
        <taxon>Albuginales</taxon>
        <taxon>Albuginaceae</taxon>
        <taxon>Albugo</taxon>
    </lineage>
</organism>
<evidence type="ECO:0000256" key="1">
    <source>
        <dbReference type="SAM" id="MobiDB-lite"/>
    </source>
</evidence>
<dbReference type="Proteomes" id="UP000053237">
    <property type="component" value="Unassembled WGS sequence"/>
</dbReference>
<dbReference type="EMBL" id="CAIX01001344">
    <property type="protein sequence ID" value="CCI11613.1"/>
    <property type="molecule type" value="Genomic_DNA"/>
</dbReference>
<keyword evidence="3" id="KW-1185">Reference proteome</keyword>
<dbReference type="InParanoid" id="A0A024FWR0"/>